<feature type="transmembrane region" description="Helical" evidence="8">
    <location>
        <begin position="264"/>
        <end position="285"/>
    </location>
</feature>
<evidence type="ECO:0000313" key="11">
    <source>
        <dbReference type="Proteomes" id="UP000321304"/>
    </source>
</evidence>
<dbReference type="PANTHER" id="PTHR42929:SF5">
    <property type="entry name" value="ABC TRANSPORTER PERMEASE PROTEIN"/>
    <property type="match status" value="1"/>
</dbReference>
<evidence type="ECO:0000256" key="5">
    <source>
        <dbReference type="ARBA" id="ARBA00022692"/>
    </source>
</evidence>
<evidence type="ECO:0000256" key="4">
    <source>
        <dbReference type="ARBA" id="ARBA00022475"/>
    </source>
</evidence>
<proteinExistence type="inferred from homology"/>
<dbReference type="InterPro" id="IPR035906">
    <property type="entry name" value="MetI-like_sf"/>
</dbReference>
<comment type="caution">
    <text evidence="10">The sequence shown here is derived from an EMBL/GenBank/DDBJ whole genome shotgun (WGS) entry which is preliminary data.</text>
</comment>
<comment type="similarity">
    <text evidence="2">Belongs to the binding-protein-dependent transport system permease family. CysTW subfamily.</text>
</comment>
<dbReference type="EMBL" id="VITY01000035">
    <property type="protein sequence ID" value="TWB85973.1"/>
    <property type="molecule type" value="Genomic_DNA"/>
</dbReference>
<feature type="domain" description="ABC transmembrane type-1" evidence="9">
    <location>
        <begin position="81"/>
        <end position="285"/>
    </location>
</feature>
<keyword evidence="4" id="KW-1003">Cell membrane</keyword>
<evidence type="ECO:0000259" key="9">
    <source>
        <dbReference type="PROSITE" id="PS50928"/>
    </source>
</evidence>
<dbReference type="AlphaFoldDB" id="A0A560KRT4"/>
<dbReference type="GO" id="GO:0055085">
    <property type="term" value="P:transmembrane transport"/>
    <property type="evidence" value="ECO:0007669"/>
    <property type="project" value="InterPro"/>
</dbReference>
<accession>A0A560KRT4</accession>
<feature type="transmembrane region" description="Helical" evidence="8">
    <location>
        <begin position="222"/>
        <end position="243"/>
    </location>
</feature>
<evidence type="ECO:0000256" key="3">
    <source>
        <dbReference type="ARBA" id="ARBA00022448"/>
    </source>
</evidence>
<reference evidence="10 11" key="1">
    <citation type="submission" date="2019-06" db="EMBL/GenBank/DDBJ databases">
        <title>Genomic Encyclopedia of Type Strains, Phase IV (KMG-V): Genome sequencing to study the core and pangenomes of soil and plant-associated prokaryotes.</title>
        <authorList>
            <person name="Whitman W."/>
        </authorList>
    </citation>
    <scope>NUCLEOTIDE SEQUENCE [LARGE SCALE GENOMIC DNA]</scope>
    <source>
        <strain evidence="10 11">BR 10355</strain>
    </source>
</reference>
<keyword evidence="11" id="KW-1185">Reference proteome</keyword>
<dbReference type="Pfam" id="PF00528">
    <property type="entry name" value="BPD_transp_1"/>
    <property type="match status" value="1"/>
</dbReference>
<evidence type="ECO:0000256" key="1">
    <source>
        <dbReference type="ARBA" id="ARBA00004651"/>
    </source>
</evidence>
<feature type="transmembrane region" description="Helical" evidence="8">
    <location>
        <begin position="81"/>
        <end position="103"/>
    </location>
</feature>
<name>A0A560KRT4_9BRAD</name>
<evidence type="ECO:0000256" key="8">
    <source>
        <dbReference type="RuleBase" id="RU363032"/>
    </source>
</evidence>
<dbReference type="InterPro" id="IPR000515">
    <property type="entry name" value="MetI-like"/>
</dbReference>
<gene>
    <name evidence="10" type="ORF">FBZ93_1355</name>
</gene>
<keyword evidence="6 8" id="KW-1133">Transmembrane helix</keyword>
<dbReference type="SUPFAM" id="SSF161098">
    <property type="entry name" value="MetI-like"/>
    <property type="match status" value="1"/>
</dbReference>
<evidence type="ECO:0000256" key="6">
    <source>
        <dbReference type="ARBA" id="ARBA00022989"/>
    </source>
</evidence>
<keyword evidence="3 8" id="KW-0813">Transport</keyword>
<dbReference type="PROSITE" id="PS50928">
    <property type="entry name" value="ABC_TM1"/>
    <property type="match status" value="1"/>
</dbReference>
<comment type="subcellular location">
    <subcellularLocation>
        <location evidence="1 8">Cell membrane</location>
        <topology evidence="1 8">Multi-pass membrane protein</topology>
    </subcellularLocation>
</comment>
<dbReference type="CDD" id="cd06261">
    <property type="entry name" value="TM_PBP2"/>
    <property type="match status" value="1"/>
</dbReference>
<feature type="transmembrane region" description="Helical" evidence="8">
    <location>
        <begin position="115"/>
        <end position="140"/>
    </location>
</feature>
<keyword evidence="7 8" id="KW-0472">Membrane</keyword>
<evidence type="ECO:0000256" key="7">
    <source>
        <dbReference type="ARBA" id="ARBA00023136"/>
    </source>
</evidence>
<keyword evidence="5 8" id="KW-0812">Transmembrane</keyword>
<dbReference type="PANTHER" id="PTHR42929">
    <property type="entry name" value="INNER MEMBRANE ABC TRANSPORTER PERMEASE PROTEIN YDCU-RELATED-RELATED"/>
    <property type="match status" value="1"/>
</dbReference>
<dbReference type="Gene3D" id="1.10.3720.10">
    <property type="entry name" value="MetI-like"/>
    <property type="match status" value="1"/>
</dbReference>
<organism evidence="10 11">
    <name type="scientific">Bradyrhizobium macuxiense</name>
    <dbReference type="NCBI Taxonomy" id="1755647"/>
    <lineage>
        <taxon>Bacteria</taxon>
        <taxon>Pseudomonadati</taxon>
        <taxon>Pseudomonadota</taxon>
        <taxon>Alphaproteobacteria</taxon>
        <taxon>Hyphomicrobiales</taxon>
        <taxon>Nitrobacteraceae</taxon>
        <taxon>Bradyrhizobium</taxon>
    </lineage>
</organism>
<protein>
    <submittedName>
        <fullName evidence="10">Putative spermidine/putrescine transport system permease protein/mannopine transport system permease protein</fullName>
    </submittedName>
</protein>
<evidence type="ECO:0000256" key="2">
    <source>
        <dbReference type="ARBA" id="ARBA00007069"/>
    </source>
</evidence>
<evidence type="ECO:0000313" key="10">
    <source>
        <dbReference type="EMBL" id="TWB85973.1"/>
    </source>
</evidence>
<dbReference type="GO" id="GO:0005886">
    <property type="term" value="C:plasma membrane"/>
    <property type="evidence" value="ECO:0007669"/>
    <property type="project" value="UniProtKB-SubCell"/>
</dbReference>
<feature type="transmembrane region" description="Helical" evidence="8">
    <location>
        <begin position="32"/>
        <end position="55"/>
    </location>
</feature>
<dbReference type="Proteomes" id="UP000321304">
    <property type="component" value="Unassembled WGS sequence"/>
</dbReference>
<sequence>MSVPTTILPSRLVRGSREWGAWKRALPKLTPLLLAAPLLAYMVVFYAVPVVLMLLRSLNDPNWSLDHYVGLPGDTVFLRTFWITLSTSFVVTLSTLVLGYPVALALSRARSSAPLILILILLPLWTSVLVRSYAWMVLLGRHGLINEALLALGLLERPTRLLNTTLATEIAMTHILLPYMILPIANALRQVDPSLARAAAGLGATPWGIFRQVILPQSMPGVAAGVLLVFVLALGSYITPALVGDSREITLSMLIAQQVDQLNWAYAASLSAVLLATALGLIAVAQRLPGVGNAFRMNLR</sequence>